<dbReference type="InterPro" id="IPR007061">
    <property type="entry name" value="MST-like"/>
</dbReference>
<dbReference type="Proteomes" id="UP000199417">
    <property type="component" value="Unassembled WGS sequence"/>
</dbReference>
<dbReference type="Pfam" id="PF04978">
    <property type="entry name" value="MST"/>
    <property type="match status" value="1"/>
</dbReference>
<dbReference type="RefSeq" id="WP_072842946.1">
    <property type="nucleotide sequence ID" value="NZ_FNAB01000001.1"/>
</dbReference>
<evidence type="ECO:0000313" key="2">
    <source>
        <dbReference type="Proteomes" id="UP000199417"/>
    </source>
</evidence>
<reference evidence="1 2" key="1">
    <citation type="submission" date="2016-10" db="EMBL/GenBank/DDBJ databases">
        <authorList>
            <person name="de Groot N.N."/>
        </authorList>
    </citation>
    <scope>NUCLEOTIDE SEQUENCE [LARGE SCALE GENOMIC DNA]</scope>
    <source>
        <strain evidence="1 2">JCM 11308</strain>
    </source>
</reference>
<dbReference type="EMBL" id="FNAB01000001">
    <property type="protein sequence ID" value="SDC76320.1"/>
    <property type="molecule type" value="Genomic_DNA"/>
</dbReference>
<keyword evidence="2" id="KW-1185">Reference proteome</keyword>
<dbReference type="Gene3D" id="1.20.120.450">
    <property type="entry name" value="dinb family like domain"/>
    <property type="match status" value="1"/>
</dbReference>
<gene>
    <name evidence="1" type="ORF">SAMN05444580_101818</name>
</gene>
<accession>A0A1G6P7T0</accession>
<dbReference type="AlphaFoldDB" id="A0A1G6P7T0"/>
<evidence type="ECO:0008006" key="3">
    <source>
        <dbReference type="Google" id="ProtNLM"/>
    </source>
</evidence>
<organism evidence="1 2">
    <name type="scientific">Rhodococcus tukisamuensis</name>
    <dbReference type="NCBI Taxonomy" id="168276"/>
    <lineage>
        <taxon>Bacteria</taxon>
        <taxon>Bacillati</taxon>
        <taxon>Actinomycetota</taxon>
        <taxon>Actinomycetes</taxon>
        <taxon>Mycobacteriales</taxon>
        <taxon>Nocardiaceae</taxon>
        <taxon>Rhodococcus</taxon>
    </lineage>
</organism>
<sequence>MTSQAANKSDLIGRLQVLRESVLWKLEGLSEYDLRRPLTPTGTNLLGLVKHLAACEFGYFGDVFGRPAPMELPWDRPGAAENVDLWATPEESTEFIVDGLYRRSWEHAGETFGALDLDSPGCAPGWPDENVTLHQILLHMNIETARHAGHADIGRELIDGVAGMTKGNDNLPYTDADRRFAHYRRVQAAADAVR</sequence>
<evidence type="ECO:0000313" key="1">
    <source>
        <dbReference type="EMBL" id="SDC76320.1"/>
    </source>
</evidence>
<dbReference type="SUPFAM" id="SSF109854">
    <property type="entry name" value="DinB/YfiT-like putative metalloenzymes"/>
    <property type="match status" value="1"/>
</dbReference>
<name>A0A1G6P7T0_9NOCA</name>
<dbReference type="InterPro" id="IPR034660">
    <property type="entry name" value="DinB/YfiT-like"/>
</dbReference>
<protein>
    <recommendedName>
        <fullName evidence="3">DinB superfamily protein</fullName>
    </recommendedName>
</protein>
<dbReference type="STRING" id="168276.SAMN05444580_101818"/>
<proteinExistence type="predicted"/>